<keyword evidence="7 8" id="KW-0119">Carbohydrate metabolism</keyword>
<dbReference type="InterPro" id="IPR036388">
    <property type="entry name" value="WH-like_DNA-bd_sf"/>
</dbReference>
<dbReference type="PROSITE" id="PS50043">
    <property type="entry name" value="HTH_LUXR_2"/>
    <property type="match status" value="1"/>
</dbReference>
<dbReference type="InterPro" id="IPR000792">
    <property type="entry name" value="Tscrpt_reg_LuxR_C"/>
</dbReference>
<protein>
    <recommendedName>
        <fullName evidence="8">HTH-type transcriptional regulator MalT</fullName>
    </recommendedName>
    <alternativeName>
        <fullName evidence="8">ATP-dependent transcriptional activator MalT</fullName>
    </alternativeName>
</protein>
<dbReference type="InterPro" id="IPR011990">
    <property type="entry name" value="TPR-like_helical_dom_sf"/>
</dbReference>
<keyword evidence="5 8" id="KW-0010">Activator</keyword>
<organism evidence="10 11">
    <name type="scientific">Basfia succiniciproducens</name>
    <dbReference type="NCBI Taxonomy" id="653940"/>
    <lineage>
        <taxon>Bacteria</taxon>
        <taxon>Pseudomonadati</taxon>
        <taxon>Pseudomonadota</taxon>
        <taxon>Gammaproteobacteria</taxon>
        <taxon>Pasteurellales</taxon>
        <taxon>Pasteurellaceae</taxon>
        <taxon>Basfia</taxon>
    </lineage>
</organism>
<dbReference type="InterPro" id="IPR023768">
    <property type="entry name" value="Tscrpt_reg_HTH_MalT"/>
</dbReference>
<dbReference type="RefSeq" id="WP_090655492.1">
    <property type="nucleotide sequence ID" value="NZ_CP015031.1"/>
</dbReference>
<dbReference type="SMART" id="SM00421">
    <property type="entry name" value="HTH_LUXR"/>
    <property type="match status" value="1"/>
</dbReference>
<sequence>MLIPSKLVCSFRLQNSVPRTRLIQELDKSAFYPVVLINAPAGYGKTTLVSQWIEDKKNVGWYGLDEGDNNSDRFAVYFSAALHSAINEEVDVLLEENRKANLLALFNQLLIKASGFPQHFYLVIDDYHLIENDEIHEALKYWIRHQPANMTLILISRSVPPLSVASLRVQEQLLEIDINQLMFDHQESVAFFQARLGSELKQQDIIELCNEVEGWPTALQLISLFAKNKSQTLQVPLQDIAKRLAKSNNFHINEYLADEVLNKVDKSTRLFILRCSVLHSMNETLVEAVTGEPNSRKKLESLEKQGLFLQQMANSKWQTVDDSWWKFHPLFASFLNFCCQHELYDELSQLHRRAAQAWLKLGYVTEALHHAMQLSDTCLLLEILDEHAWTVFHQGELQLLEESLNSLDYAHLTEHTNLVLLKAWLVQSQHRHVEVSGILAEFSRALNENKVELSKTAQAEFNVLRAQVAINSGDENTALQLASDALKDLSENAYYAHIVATSIIGEAHHCHGNLAEALSMLQKAERMARQHHTYHNILWSLLQQSEILLAQGFSQAAYDMLDKASEFVKENHLQKVPMYEFLLRLKGKILWEWYNLDKAESMAVAGMNALQKFEDKLQCLALLTKISLVRGNLDNTSRLLNEVEQLERSHAYHHDWTASADQVRMLYWQMTNDGAAARNWLIQNPAPISDKNHFTQIQWRNIARARILLGQYDKAQEILDNLIETAEKFSLTSDLNRALIVRNRLYFLQGAKELAQQDLIAALKLTRQTNFISAFVVEGDVMAQQIRNLLQLNVLDELVLHKAQFILRNINQFYRHKFAHFDETFVSQLLKNPKVPELLKISPLTQREWQVLGLIYSGYSNEQISDELQVAATTIKTHIRNLYQKIGVTNRNEAISYTKELLALMGYN</sequence>
<reference evidence="10 11" key="1">
    <citation type="submission" date="2016-10" db="EMBL/GenBank/DDBJ databases">
        <authorList>
            <person name="Varghese N."/>
            <person name="Submissions S."/>
        </authorList>
    </citation>
    <scope>NUCLEOTIDE SEQUENCE [LARGE SCALE GENOMIC DNA]</scope>
    <source>
        <strain evidence="10 11">DSM 22022</strain>
    </source>
</reference>
<keyword evidence="1 8" id="KW-0547">Nucleotide-binding</keyword>
<dbReference type="NCBIfam" id="NF003420">
    <property type="entry name" value="PRK04841.1"/>
    <property type="match status" value="1"/>
</dbReference>
<dbReference type="EMBL" id="FMUQ01000010">
    <property type="protein sequence ID" value="SCY07311.1"/>
    <property type="molecule type" value="Genomic_DNA"/>
</dbReference>
<dbReference type="Gene3D" id="3.40.50.300">
    <property type="entry name" value="P-loop containing nucleotide triphosphate hydrolases"/>
    <property type="match status" value="1"/>
</dbReference>
<comment type="similarity">
    <text evidence="8">Belongs to the MalT family.</text>
</comment>
<dbReference type="SUPFAM" id="SSF52540">
    <property type="entry name" value="P-loop containing nucleoside triphosphate hydrolases"/>
    <property type="match status" value="1"/>
</dbReference>
<dbReference type="InterPro" id="IPR041617">
    <property type="entry name" value="TPR_MalT"/>
</dbReference>
<keyword evidence="11" id="KW-1185">Reference proteome</keyword>
<evidence type="ECO:0000256" key="3">
    <source>
        <dbReference type="ARBA" id="ARBA00023015"/>
    </source>
</evidence>
<dbReference type="PRINTS" id="PR00038">
    <property type="entry name" value="HTHLUXR"/>
</dbReference>
<evidence type="ECO:0000259" key="9">
    <source>
        <dbReference type="PROSITE" id="PS50043"/>
    </source>
</evidence>
<evidence type="ECO:0000313" key="10">
    <source>
        <dbReference type="EMBL" id="SCY07311.1"/>
    </source>
</evidence>
<dbReference type="SUPFAM" id="SSF48452">
    <property type="entry name" value="TPR-like"/>
    <property type="match status" value="1"/>
</dbReference>
<dbReference type="HAMAP" id="MF_01247">
    <property type="entry name" value="HTH_type_MalT"/>
    <property type="match status" value="1"/>
</dbReference>
<dbReference type="InterPro" id="IPR027417">
    <property type="entry name" value="P-loop_NTPase"/>
</dbReference>
<dbReference type="Gene3D" id="1.25.40.10">
    <property type="entry name" value="Tetratricopeptide repeat domain"/>
    <property type="match status" value="1"/>
</dbReference>
<comment type="activity regulation">
    <text evidence="8">Activated by ATP and maltotriose, which are both required for DNA binding.</text>
</comment>
<dbReference type="InterPro" id="IPR016032">
    <property type="entry name" value="Sig_transdc_resp-reg_C-effctor"/>
</dbReference>
<keyword evidence="4 8" id="KW-0238">DNA-binding</keyword>
<dbReference type="Pfam" id="PF25873">
    <property type="entry name" value="WHD_MalT"/>
    <property type="match status" value="1"/>
</dbReference>
<evidence type="ECO:0000256" key="4">
    <source>
        <dbReference type="ARBA" id="ARBA00023125"/>
    </source>
</evidence>
<keyword evidence="3 8" id="KW-0805">Transcription regulation</keyword>
<keyword evidence="2 8" id="KW-0067">ATP-binding</keyword>
<dbReference type="Gene3D" id="1.10.10.10">
    <property type="entry name" value="Winged helix-like DNA-binding domain superfamily/Winged helix DNA-binding domain"/>
    <property type="match status" value="1"/>
</dbReference>
<dbReference type="Pfam" id="PF00196">
    <property type="entry name" value="GerE"/>
    <property type="match status" value="1"/>
</dbReference>
<dbReference type="PANTHER" id="PTHR44688">
    <property type="entry name" value="DNA-BINDING TRANSCRIPTIONAL ACTIVATOR DEVR_DOSR"/>
    <property type="match status" value="1"/>
</dbReference>
<dbReference type="SUPFAM" id="SSF46894">
    <property type="entry name" value="C-terminal effector domain of the bipartite response regulators"/>
    <property type="match status" value="1"/>
</dbReference>
<accession>A0A1G5CYH4</accession>
<evidence type="ECO:0000256" key="1">
    <source>
        <dbReference type="ARBA" id="ARBA00022741"/>
    </source>
</evidence>
<comment type="caution">
    <text evidence="10">The sequence shown here is derived from an EMBL/GenBank/DDBJ whole genome shotgun (WGS) entry which is preliminary data.</text>
</comment>
<dbReference type="PROSITE" id="PS00622">
    <property type="entry name" value="HTH_LUXR_1"/>
    <property type="match status" value="1"/>
</dbReference>
<gene>
    <name evidence="8" type="primary">malT</name>
    <name evidence="10" type="ORF">SAMN02910354_01362</name>
</gene>
<comment type="function">
    <text evidence="8">Positively regulates the transcription of the maltose regulon whose gene products are responsible for uptake and catabolism of malto-oligosaccharides. Specifically binds to the promoter region of its target genes, recognizing a short DNA motif called the MalT box.</text>
</comment>
<dbReference type="CDD" id="cd06170">
    <property type="entry name" value="LuxR_C_like"/>
    <property type="match status" value="1"/>
</dbReference>
<evidence type="ECO:0000256" key="8">
    <source>
        <dbReference type="HAMAP-Rule" id="MF_01247"/>
    </source>
</evidence>
<evidence type="ECO:0000313" key="11">
    <source>
        <dbReference type="Proteomes" id="UP000199588"/>
    </source>
</evidence>
<feature type="domain" description="HTH luxR-type" evidence="9">
    <location>
        <begin position="837"/>
        <end position="902"/>
    </location>
</feature>
<keyword evidence="6 8" id="KW-0804">Transcription</keyword>
<name>A0A1G5CYH4_9PAST</name>
<comment type="subunit">
    <text evidence="8">Monomer in solution. Oligomerizes to an active state in the presence of the positive effectors ATP and maltotriose.</text>
</comment>
<evidence type="ECO:0000256" key="6">
    <source>
        <dbReference type="ARBA" id="ARBA00023163"/>
    </source>
</evidence>
<feature type="binding site" evidence="8">
    <location>
        <begin position="39"/>
        <end position="46"/>
    </location>
    <ligand>
        <name>ATP</name>
        <dbReference type="ChEBI" id="CHEBI:30616"/>
    </ligand>
</feature>
<evidence type="ECO:0000256" key="2">
    <source>
        <dbReference type="ARBA" id="ARBA00022840"/>
    </source>
</evidence>
<dbReference type="PANTHER" id="PTHR44688:SF16">
    <property type="entry name" value="DNA-BINDING TRANSCRIPTIONAL ACTIVATOR DEVR_DOSR"/>
    <property type="match status" value="1"/>
</dbReference>
<dbReference type="Pfam" id="PF17874">
    <property type="entry name" value="TPR_MalT"/>
    <property type="match status" value="1"/>
</dbReference>
<evidence type="ECO:0000256" key="5">
    <source>
        <dbReference type="ARBA" id="ARBA00023159"/>
    </source>
</evidence>
<dbReference type="InterPro" id="IPR059106">
    <property type="entry name" value="WHD_MalT"/>
</dbReference>
<dbReference type="Proteomes" id="UP000199588">
    <property type="component" value="Unassembled WGS sequence"/>
</dbReference>
<proteinExistence type="inferred from homology"/>
<evidence type="ECO:0000256" key="7">
    <source>
        <dbReference type="ARBA" id="ARBA00023277"/>
    </source>
</evidence>